<accession>A0A9P4P7I9</accession>
<dbReference type="OrthoDB" id="16820at2759"/>
<dbReference type="PANTHER" id="PTHR47469:SF2">
    <property type="entry name" value="OS06G0597600 PROTEIN"/>
    <property type="match status" value="1"/>
</dbReference>
<protein>
    <recommendedName>
        <fullName evidence="3">FAD-binding domain-containing protein</fullName>
    </recommendedName>
</protein>
<gene>
    <name evidence="1" type="ORF">P171DRAFT_436680</name>
</gene>
<reference evidence="1" key="1">
    <citation type="journal article" date="2020" name="Stud. Mycol.">
        <title>101 Dothideomycetes genomes: a test case for predicting lifestyles and emergence of pathogens.</title>
        <authorList>
            <person name="Haridas S."/>
            <person name="Albert R."/>
            <person name="Binder M."/>
            <person name="Bloem J."/>
            <person name="Labutti K."/>
            <person name="Salamov A."/>
            <person name="Andreopoulos B."/>
            <person name="Baker S."/>
            <person name="Barry K."/>
            <person name="Bills G."/>
            <person name="Bluhm B."/>
            <person name="Cannon C."/>
            <person name="Castanera R."/>
            <person name="Culley D."/>
            <person name="Daum C."/>
            <person name="Ezra D."/>
            <person name="Gonzalez J."/>
            <person name="Henrissat B."/>
            <person name="Kuo A."/>
            <person name="Liang C."/>
            <person name="Lipzen A."/>
            <person name="Lutzoni F."/>
            <person name="Magnuson J."/>
            <person name="Mondo S."/>
            <person name="Nolan M."/>
            <person name="Ohm R."/>
            <person name="Pangilinan J."/>
            <person name="Park H.-J."/>
            <person name="Ramirez L."/>
            <person name="Alfaro M."/>
            <person name="Sun H."/>
            <person name="Tritt A."/>
            <person name="Yoshinaga Y."/>
            <person name="Zwiers L.-H."/>
            <person name="Turgeon B."/>
            <person name="Goodwin S."/>
            <person name="Spatafora J."/>
            <person name="Crous P."/>
            <person name="Grigoriev I."/>
        </authorList>
    </citation>
    <scope>NUCLEOTIDE SEQUENCE</scope>
    <source>
        <strain evidence="1">CBS 690.94</strain>
    </source>
</reference>
<sequence length="141" mass="16113">MKAYARTIFAPPYLEVLETISSPFVHLITDYCSPRACFFGGKALLVGDAFSLLRPHIAFSTNQAAYQALITESFVKGEIGPELWEYQVTKAAYLHWRRSVWFGDFFQRAFYAPLGSAVCYWVTAALARFRTWVGWLPRQSI</sequence>
<evidence type="ECO:0008006" key="3">
    <source>
        <dbReference type="Google" id="ProtNLM"/>
    </source>
</evidence>
<name>A0A9P4P7I9_9PLEO</name>
<dbReference type="AlphaFoldDB" id="A0A9P4P7I9"/>
<evidence type="ECO:0000313" key="2">
    <source>
        <dbReference type="Proteomes" id="UP000799764"/>
    </source>
</evidence>
<dbReference type="PANTHER" id="PTHR47469">
    <property type="entry name" value="MONOOXYGENASE-LIKE"/>
    <property type="match status" value="1"/>
</dbReference>
<dbReference type="InterPro" id="IPR053212">
    <property type="entry name" value="DHP_3-monooxygenase"/>
</dbReference>
<keyword evidence="2" id="KW-1185">Reference proteome</keyword>
<comment type="caution">
    <text evidence="1">The sequence shown here is derived from an EMBL/GenBank/DDBJ whole genome shotgun (WGS) entry which is preliminary data.</text>
</comment>
<dbReference type="Proteomes" id="UP000799764">
    <property type="component" value="Unassembled WGS sequence"/>
</dbReference>
<proteinExistence type="predicted"/>
<organism evidence="1 2">
    <name type="scientific">Karstenula rhodostoma CBS 690.94</name>
    <dbReference type="NCBI Taxonomy" id="1392251"/>
    <lineage>
        <taxon>Eukaryota</taxon>
        <taxon>Fungi</taxon>
        <taxon>Dikarya</taxon>
        <taxon>Ascomycota</taxon>
        <taxon>Pezizomycotina</taxon>
        <taxon>Dothideomycetes</taxon>
        <taxon>Pleosporomycetidae</taxon>
        <taxon>Pleosporales</taxon>
        <taxon>Massarineae</taxon>
        <taxon>Didymosphaeriaceae</taxon>
        <taxon>Karstenula</taxon>
    </lineage>
</organism>
<dbReference type="EMBL" id="MU001511">
    <property type="protein sequence ID" value="KAF2438767.1"/>
    <property type="molecule type" value="Genomic_DNA"/>
</dbReference>
<evidence type="ECO:0000313" key="1">
    <source>
        <dbReference type="EMBL" id="KAF2438767.1"/>
    </source>
</evidence>